<evidence type="ECO:0000256" key="1">
    <source>
        <dbReference type="SAM" id="Phobius"/>
    </source>
</evidence>
<keyword evidence="1" id="KW-0812">Transmembrane</keyword>
<dbReference type="AlphaFoldDB" id="A0AAN1FHM0"/>
<gene>
    <name evidence="2" type="ORF">BSZ05_13875</name>
</gene>
<dbReference type="EMBL" id="CP018308">
    <property type="protein sequence ID" value="ASI90791.1"/>
    <property type="molecule type" value="Genomic_DNA"/>
</dbReference>
<evidence type="ECO:0000313" key="3">
    <source>
        <dbReference type="Proteomes" id="UP000197092"/>
    </source>
</evidence>
<protein>
    <submittedName>
        <fullName evidence="2">Uncharacterized protein</fullName>
    </submittedName>
</protein>
<sequence>MNHQYYSQRNGSNPNLDGLPLSDTVDLFVRVYNQLEADGYFAQAFGFWCIDQDHVDGLVKDVELEMLLSIRKKHLWPISQYAESYSEDDFLDVIEFLYQHVSKPIDGTMHSYGGCGMHWETFNKKDGQIVFIEKTNAVLGHYKNKYELDSNGQVLSIPEEGFEQIFKADVPSEDHNIVGRINAATTQFRRHGSTLDDRRQAVRDLADVLEYLKPKVKQLLTKKDEQDLFNIANNFGVRHHNDKQKTSYDSAIWLSWMFYFYLSTIHVVLRKIGHDSNPKPNKLLNRDS</sequence>
<dbReference type="RefSeq" id="WP_088877220.1">
    <property type="nucleotide sequence ID" value="NZ_CP018308.1"/>
</dbReference>
<reference evidence="3" key="1">
    <citation type="submission" date="2016-12" db="EMBL/GenBank/DDBJ databases">
        <title>Comparative genomic analysis reveals the diversity, evolution, and environmental adaptation strategies of the genus Vibrio.</title>
        <authorList>
            <person name="Lin H."/>
            <person name="Wang X."/>
            <person name="Zhang X.-H."/>
        </authorList>
    </citation>
    <scope>NUCLEOTIDE SEQUENCE [LARGE SCALE GENOMIC DNA]</scope>
    <source>
        <strain evidence="3">QT6D1</strain>
    </source>
</reference>
<keyword evidence="1" id="KW-0472">Membrane</keyword>
<dbReference type="KEGG" id="vsh:BSZ05_13875"/>
<keyword evidence="1" id="KW-1133">Transmembrane helix</keyword>
<name>A0AAN1FHM0_9VIBR</name>
<dbReference type="Proteomes" id="UP000197092">
    <property type="component" value="Chromosome 1"/>
</dbReference>
<feature type="transmembrane region" description="Helical" evidence="1">
    <location>
        <begin position="251"/>
        <end position="269"/>
    </location>
</feature>
<evidence type="ECO:0000313" key="2">
    <source>
        <dbReference type="EMBL" id="ASI90791.1"/>
    </source>
</evidence>
<accession>A0AAN1FHM0</accession>
<organism evidence="2 3">
    <name type="scientific">Vibrio mediterranei</name>
    <dbReference type="NCBI Taxonomy" id="689"/>
    <lineage>
        <taxon>Bacteria</taxon>
        <taxon>Pseudomonadati</taxon>
        <taxon>Pseudomonadota</taxon>
        <taxon>Gammaproteobacteria</taxon>
        <taxon>Vibrionales</taxon>
        <taxon>Vibrionaceae</taxon>
        <taxon>Vibrio</taxon>
    </lineage>
</organism>
<proteinExistence type="predicted"/>